<sequence>MRKNITILQIEKVQRRTLRSINGLRHLGYDERLHRAGFSDLVTRRTRGDLIQQFKLSHGAEQINWPFFDNTPSKNLKY</sequence>
<dbReference type="GO" id="GO:0003964">
    <property type="term" value="F:RNA-directed DNA polymerase activity"/>
    <property type="evidence" value="ECO:0007669"/>
    <property type="project" value="UniProtKB-KW"/>
</dbReference>
<dbReference type="AlphaFoldDB" id="A0A3M7SL16"/>
<dbReference type="OrthoDB" id="426210at2759"/>
<evidence type="ECO:0000313" key="1">
    <source>
        <dbReference type="EMBL" id="RNA36297.1"/>
    </source>
</evidence>
<name>A0A3M7SL16_BRAPC</name>
<keyword evidence="2" id="KW-1185">Reference proteome</keyword>
<proteinExistence type="predicted"/>
<keyword evidence="1" id="KW-0548">Nucleotidyltransferase</keyword>
<dbReference type="Proteomes" id="UP000276133">
    <property type="component" value="Unassembled WGS sequence"/>
</dbReference>
<dbReference type="EMBL" id="REGN01001205">
    <property type="protein sequence ID" value="RNA36297.1"/>
    <property type="molecule type" value="Genomic_DNA"/>
</dbReference>
<keyword evidence="1" id="KW-0808">Transferase</keyword>
<accession>A0A3M7SL16</accession>
<gene>
    <name evidence="1" type="ORF">BpHYR1_016594</name>
</gene>
<protein>
    <submittedName>
        <fullName evidence="1">RNA-directed DNA polymerase from mobile element jockey-like</fullName>
    </submittedName>
</protein>
<evidence type="ECO:0000313" key="2">
    <source>
        <dbReference type="Proteomes" id="UP000276133"/>
    </source>
</evidence>
<reference evidence="1 2" key="1">
    <citation type="journal article" date="2018" name="Sci. Rep.">
        <title>Genomic signatures of local adaptation to the degree of environmental predictability in rotifers.</title>
        <authorList>
            <person name="Franch-Gras L."/>
            <person name="Hahn C."/>
            <person name="Garcia-Roger E.M."/>
            <person name="Carmona M.J."/>
            <person name="Serra M."/>
            <person name="Gomez A."/>
        </authorList>
    </citation>
    <scope>NUCLEOTIDE SEQUENCE [LARGE SCALE GENOMIC DNA]</scope>
    <source>
        <strain evidence="1">HYR1</strain>
    </source>
</reference>
<comment type="caution">
    <text evidence="1">The sequence shown here is derived from an EMBL/GenBank/DDBJ whole genome shotgun (WGS) entry which is preliminary data.</text>
</comment>
<organism evidence="1 2">
    <name type="scientific">Brachionus plicatilis</name>
    <name type="common">Marine rotifer</name>
    <name type="synonym">Brachionus muelleri</name>
    <dbReference type="NCBI Taxonomy" id="10195"/>
    <lineage>
        <taxon>Eukaryota</taxon>
        <taxon>Metazoa</taxon>
        <taxon>Spiralia</taxon>
        <taxon>Gnathifera</taxon>
        <taxon>Rotifera</taxon>
        <taxon>Eurotatoria</taxon>
        <taxon>Monogononta</taxon>
        <taxon>Pseudotrocha</taxon>
        <taxon>Ploima</taxon>
        <taxon>Brachionidae</taxon>
        <taxon>Brachionus</taxon>
    </lineage>
</organism>
<keyword evidence="1" id="KW-0695">RNA-directed DNA polymerase</keyword>